<keyword evidence="5 10" id="KW-0808">Transferase</keyword>
<dbReference type="Proteomes" id="UP001596002">
    <property type="component" value="Unassembled WGS sequence"/>
</dbReference>
<evidence type="ECO:0000256" key="1">
    <source>
        <dbReference type="ARBA" id="ARBA00001947"/>
    </source>
</evidence>
<keyword evidence="7" id="KW-0862">Zinc</keyword>
<evidence type="ECO:0000256" key="2">
    <source>
        <dbReference type="ARBA" id="ARBA00007342"/>
    </source>
</evidence>
<comment type="cofactor">
    <cofactor evidence="1">
        <name>Zn(2+)</name>
        <dbReference type="ChEBI" id="CHEBI:29105"/>
    </cofactor>
</comment>
<keyword evidence="6" id="KW-0479">Metal-binding</keyword>
<dbReference type="EMBL" id="JBHSHC010000142">
    <property type="protein sequence ID" value="MFC4769752.1"/>
    <property type="molecule type" value="Genomic_DNA"/>
</dbReference>
<comment type="pathway">
    <text evidence="10">Polyol metabolism; 1,2-propanediol degradation.</text>
</comment>
<comment type="function">
    <text evidence="10">Involved in 1,2-propanediol (1,2-PD) degradation by catalyzing the conversion of propanoyl-CoA to propanoyl-phosphate.</text>
</comment>
<dbReference type="RefSeq" id="WP_380028613.1">
    <property type="nucleotide sequence ID" value="NZ_JBHSHC010000142.1"/>
</dbReference>
<dbReference type="GO" id="GO:0016746">
    <property type="term" value="F:acyltransferase activity"/>
    <property type="evidence" value="ECO:0007669"/>
    <property type="project" value="UniProtKB-KW"/>
</dbReference>
<evidence type="ECO:0000256" key="5">
    <source>
        <dbReference type="ARBA" id="ARBA00022679"/>
    </source>
</evidence>
<reference evidence="12" key="1">
    <citation type="journal article" date="2019" name="Int. J. Syst. Evol. Microbiol.">
        <title>The Global Catalogue of Microorganisms (GCM) 10K type strain sequencing project: providing services to taxonomists for standard genome sequencing and annotation.</title>
        <authorList>
            <consortium name="The Broad Institute Genomics Platform"/>
            <consortium name="The Broad Institute Genome Sequencing Center for Infectious Disease"/>
            <person name="Wu L."/>
            <person name="Ma J."/>
        </authorList>
    </citation>
    <scope>NUCLEOTIDE SEQUENCE [LARGE SCALE GENOMIC DNA]</scope>
    <source>
        <strain evidence="12">WYCCWR 12678</strain>
    </source>
</reference>
<evidence type="ECO:0000256" key="10">
    <source>
        <dbReference type="PIRNR" id="PIRNR010130"/>
    </source>
</evidence>
<dbReference type="PANTHER" id="PTHR39453:SF1">
    <property type="entry name" value="PHOSPHATE PROPANOYLTRANSFERASE"/>
    <property type="match status" value="1"/>
</dbReference>
<dbReference type="NCBIfam" id="NF011652">
    <property type="entry name" value="PRK15070.1"/>
    <property type="match status" value="1"/>
</dbReference>
<evidence type="ECO:0000313" key="11">
    <source>
        <dbReference type="EMBL" id="MFC4769752.1"/>
    </source>
</evidence>
<sequence>MSTIKEILEPNRVKSLIHEGGVKTIPVGVSARHVHLSPEHVEVLFGTGYQLQIHKLLSQPGQFAAKETVMLAGPKGVIDKVRILGPARGKTQVEVSLTDAHRLGVSPPVRDSGDLAGSSPITLVGPNGSIYLHEGLIIASRHIHMSQEDALDFQVDDGDNVFVICQSERQIIFSNVKIRVSPNYRLEFHIDTDEANAAKLTNDDNVVILKTT</sequence>
<dbReference type="PIRSF" id="PIRSF010130">
    <property type="entry name" value="PduL"/>
    <property type="match status" value="1"/>
</dbReference>
<dbReference type="Pfam" id="PF06130">
    <property type="entry name" value="PTAC"/>
    <property type="match status" value="1"/>
</dbReference>
<protein>
    <recommendedName>
        <fullName evidence="4 10">Phosphate propanoyltransferase</fullName>
        <ecNumber evidence="3 10">2.3.1.222</ecNumber>
    </recommendedName>
</protein>
<evidence type="ECO:0000256" key="3">
    <source>
        <dbReference type="ARBA" id="ARBA00012206"/>
    </source>
</evidence>
<accession>A0ABV9QAX9</accession>
<dbReference type="PANTHER" id="PTHR39453">
    <property type="entry name" value="PHOSPHATE PROPANOYLTRANSFERASE"/>
    <property type="match status" value="1"/>
</dbReference>
<proteinExistence type="inferred from homology"/>
<dbReference type="InterPro" id="IPR008300">
    <property type="entry name" value="PTAC"/>
</dbReference>
<keyword evidence="12" id="KW-1185">Reference proteome</keyword>
<comment type="similarity">
    <text evidence="2 10">Belongs to the PduL family.</text>
</comment>
<comment type="caution">
    <text evidence="11">The sequence shown here is derived from an EMBL/GenBank/DDBJ whole genome shotgun (WGS) entry which is preliminary data.</text>
</comment>
<name>A0ABV9QAX9_9BACL</name>
<evidence type="ECO:0000256" key="8">
    <source>
        <dbReference type="ARBA" id="ARBA00023315"/>
    </source>
</evidence>
<keyword evidence="8 10" id="KW-0012">Acyltransferase</keyword>
<dbReference type="EC" id="2.3.1.222" evidence="3 10"/>
<evidence type="ECO:0000256" key="9">
    <source>
        <dbReference type="ARBA" id="ARBA00047589"/>
    </source>
</evidence>
<organism evidence="11 12">
    <name type="scientific">Effusibacillus consociatus</name>
    <dbReference type="NCBI Taxonomy" id="1117041"/>
    <lineage>
        <taxon>Bacteria</taxon>
        <taxon>Bacillati</taxon>
        <taxon>Bacillota</taxon>
        <taxon>Bacilli</taxon>
        <taxon>Bacillales</taxon>
        <taxon>Alicyclobacillaceae</taxon>
        <taxon>Effusibacillus</taxon>
    </lineage>
</organism>
<evidence type="ECO:0000313" key="12">
    <source>
        <dbReference type="Proteomes" id="UP001596002"/>
    </source>
</evidence>
<evidence type="ECO:0000256" key="4">
    <source>
        <dbReference type="ARBA" id="ARBA00020837"/>
    </source>
</evidence>
<evidence type="ECO:0000256" key="7">
    <source>
        <dbReference type="ARBA" id="ARBA00022833"/>
    </source>
</evidence>
<evidence type="ECO:0000256" key="6">
    <source>
        <dbReference type="ARBA" id="ARBA00022723"/>
    </source>
</evidence>
<gene>
    <name evidence="11" type="primary">pduL</name>
    <name evidence="11" type="ORF">ACFO8Q_20785</name>
</gene>
<comment type="catalytic activity">
    <reaction evidence="9 10">
        <text>propanoyl-CoA + phosphate = propanoyl phosphate + CoA</text>
        <dbReference type="Rhea" id="RHEA:28046"/>
        <dbReference type="ChEBI" id="CHEBI:43474"/>
        <dbReference type="ChEBI" id="CHEBI:57287"/>
        <dbReference type="ChEBI" id="CHEBI:57392"/>
        <dbReference type="ChEBI" id="CHEBI:58933"/>
        <dbReference type="EC" id="2.3.1.222"/>
    </reaction>
</comment>